<name>A0A3E2GXY3_SCYLI</name>
<dbReference type="PANTHER" id="PTHR31840:SF1">
    <property type="entry name" value="COILED-COIL DOMAIN-CONTAINING PROTEIN 97"/>
    <property type="match status" value="1"/>
</dbReference>
<keyword evidence="4" id="KW-1185">Reference proteome</keyword>
<feature type="non-terminal residue" evidence="3">
    <location>
        <position position="1"/>
    </location>
</feature>
<sequence>MPHKQDSRTEEEIKASEQEQYERSVRIRVKNRRKEYLDRNPSYFESRDLELLDPLLYDRCVRRFLSAAEREADGRAKGWSGILEADLYRSEAKLAALAGQTPDGLNASSSSSVHFVSYARATDGEILPEDPDEIPTSKEEGLERWKSVMTIKFLKGEDPDFPYHEIDNNDELDVIEQREAEERWFDDEEPEWVGDDESNEKTIGGETGIQDF</sequence>
<gene>
    <name evidence="3" type="ORF">B7463_g10375</name>
</gene>
<feature type="domain" description="CCD97-like C-terminal" evidence="2">
    <location>
        <begin position="31"/>
        <end position="96"/>
    </location>
</feature>
<feature type="compositionally biased region" description="Acidic residues" evidence="1">
    <location>
        <begin position="184"/>
        <end position="198"/>
    </location>
</feature>
<dbReference type="InterPro" id="IPR018613">
    <property type="entry name" value="Ccdc97-like"/>
</dbReference>
<feature type="region of interest" description="Disordered" evidence="1">
    <location>
        <begin position="1"/>
        <end position="20"/>
    </location>
</feature>
<dbReference type="Pfam" id="PF09747">
    <property type="entry name" value="CCD97-like_C"/>
    <property type="match status" value="2"/>
</dbReference>
<comment type="caution">
    <text evidence="3">The sequence shown here is derived from an EMBL/GenBank/DDBJ whole genome shotgun (WGS) entry which is preliminary data.</text>
</comment>
<reference evidence="3 4" key="1">
    <citation type="submission" date="2018-05" db="EMBL/GenBank/DDBJ databases">
        <title>Draft genome sequence of Scytalidium lignicola DSM 105466, a ubiquitous saprotrophic fungus.</title>
        <authorList>
            <person name="Buettner E."/>
            <person name="Gebauer A.M."/>
            <person name="Hofrichter M."/>
            <person name="Liers C."/>
            <person name="Kellner H."/>
        </authorList>
    </citation>
    <scope>NUCLEOTIDE SEQUENCE [LARGE SCALE GENOMIC DNA]</scope>
    <source>
        <strain evidence="3 4">DSM 105466</strain>
    </source>
</reference>
<feature type="domain" description="CCD97-like C-terminal" evidence="2">
    <location>
        <begin position="135"/>
        <end position="188"/>
    </location>
</feature>
<dbReference type="InterPro" id="IPR040233">
    <property type="entry name" value="CCD97-like_C"/>
</dbReference>
<dbReference type="Proteomes" id="UP000258309">
    <property type="component" value="Unassembled WGS sequence"/>
</dbReference>
<feature type="region of interest" description="Disordered" evidence="1">
    <location>
        <begin position="182"/>
        <end position="212"/>
    </location>
</feature>
<feature type="non-terminal residue" evidence="3">
    <location>
        <position position="212"/>
    </location>
</feature>
<evidence type="ECO:0000256" key="1">
    <source>
        <dbReference type="SAM" id="MobiDB-lite"/>
    </source>
</evidence>
<evidence type="ECO:0000313" key="3">
    <source>
        <dbReference type="EMBL" id="RFU25979.1"/>
    </source>
</evidence>
<dbReference type="AlphaFoldDB" id="A0A3E2GXY3"/>
<evidence type="ECO:0000259" key="2">
    <source>
        <dbReference type="Pfam" id="PF09747"/>
    </source>
</evidence>
<dbReference type="PANTHER" id="PTHR31840">
    <property type="entry name" value="COILED-COIL DOMAIN-CONTAINING PROTEIN 97"/>
    <property type="match status" value="1"/>
</dbReference>
<dbReference type="OrthoDB" id="333176at2759"/>
<dbReference type="OMA" id="HPEYFSP"/>
<organism evidence="3 4">
    <name type="scientific">Scytalidium lignicola</name>
    <name type="common">Hyphomycete</name>
    <dbReference type="NCBI Taxonomy" id="5539"/>
    <lineage>
        <taxon>Eukaryota</taxon>
        <taxon>Fungi</taxon>
        <taxon>Dikarya</taxon>
        <taxon>Ascomycota</taxon>
        <taxon>Pezizomycotina</taxon>
        <taxon>Leotiomycetes</taxon>
        <taxon>Leotiomycetes incertae sedis</taxon>
        <taxon>Scytalidium</taxon>
    </lineage>
</organism>
<accession>A0A3E2GXY3</accession>
<dbReference type="EMBL" id="NCSJ02000293">
    <property type="protein sequence ID" value="RFU25979.1"/>
    <property type="molecule type" value="Genomic_DNA"/>
</dbReference>
<proteinExistence type="predicted"/>
<evidence type="ECO:0000313" key="4">
    <source>
        <dbReference type="Proteomes" id="UP000258309"/>
    </source>
</evidence>
<protein>
    <recommendedName>
        <fullName evidence="2">CCD97-like C-terminal domain-containing protein</fullName>
    </recommendedName>
</protein>